<protein>
    <submittedName>
        <fullName evidence="4">ATP-binding cassette domain-containing protein</fullName>
    </submittedName>
</protein>
<proteinExistence type="predicted"/>
<dbReference type="EMBL" id="QZEW01000083">
    <property type="protein sequence ID" value="RJL07804.1"/>
    <property type="molecule type" value="Genomic_DNA"/>
</dbReference>
<evidence type="ECO:0000313" key="4">
    <source>
        <dbReference type="EMBL" id="RJL07804.1"/>
    </source>
</evidence>
<gene>
    <name evidence="4" type="ORF">D3P05_17035</name>
</gene>
<dbReference type="PROSITE" id="PS50893">
    <property type="entry name" value="ABC_TRANSPORTER_2"/>
    <property type="match status" value="1"/>
</dbReference>
<keyword evidence="5" id="KW-1185">Reference proteome</keyword>
<keyword evidence="1" id="KW-0547">Nucleotide-binding</keyword>
<dbReference type="InterPro" id="IPR015854">
    <property type="entry name" value="ABC_transpr_LolD-like"/>
</dbReference>
<keyword evidence="2 4" id="KW-0067">ATP-binding</keyword>
<evidence type="ECO:0000259" key="3">
    <source>
        <dbReference type="PROSITE" id="PS50893"/>
    </source>
</evidence>
<dbReference type="InterPro" id="IPR003593">
    <property type="entry name" value="AAA+_ATPase"/>
</dbReference>
<dbReference type="Pfam" id="PF00005">
    <property type="entry name" value="ABC_tran"/>
    <property type="match status" value="1"/>
</dbReference>
<evidence type="ECO:0000256" key="2">
    <source>
        <dbReference type="ARBA" id="ARBA00022840"/>
    </source>
</evidence>
<sequence>MPRATLSVNGLRFQAGRGADRRTIIAVDRLELASGGLATISGASGSGKSTLLYLLSGLLSPGAGRILWDGTDHALLTEAARDRWRRRNAGFVFQGFHLIEELSPLENVLAPVWFGSFRAGDRRDRAQALLDRLGVPMGRKTAAVLSRGEQQRVALARALIFDPAVIFADEPTASLDAAAGAEVARLLADLARTEDRLVIVASHDDRLHALADHRLQVAQGALERLS</sequence>
<dbReference type="InterPro" id="IPR003439">
    <property type="entry name" value="ABC_transporter-like_ATP-bd"/>
</dbReference>
<evidence type="ECO:0000313" key="5">
    <source>
        <dbReference type="Proteomes" id="UP000283587"/>
    </source>
</evidence>
<dbReference type="GO" id="GO:0005524">
    <property type="term" value="F:ATP binding"/>
    <property type="evidence" value="ECO:0007669"/>
    <property type="project" value="UniProtKB-KW"/>
</dbReference>
<dbReference type="SUPFAM" id="SSF52540">
    <property type="entry name" value="P-loop containing nucleoside triphosphate hydrolases"/>
    <property type="match status" value="1"/>
</dbReference>
<dbReference type="GO" id="GO:0016887">
    <property type="term" value="F:ATP hydrolysis activity"/>
    <property type="evidence" value="ECO:0007669"/>
    <property type="project" value="InterPro"/>
</dbReference>
<dbReference type="Proteomes" id="UP000283587">
    <property type="component" value="Unassembled WGS sequence"/>
</dbReference>
<dbReference type="SMART" id="SM00382">
    <property type="entry name" value="AAA"/>
    <property type="match status" value="1"/>
</dbReference>
<dbReference type="GO" id="GO:0022857">
    <property type="term" value="F:transmembrane transporter activity"/>
    <property type="evidence" value="ECO:0007669"/>
    <property type="project" value="TreeGrafter"/>
</dbReference>
<dbReference type="GO" id="GO:0005886">
    <property type="term" value="C:plasma membrane"/>
    <property type="evidence" value="ECO:0007669"/>
    <property type="project" value="TreeGrafter"/>
</dbReference>
<name>A0A419A3F1_9RHOB</name>
<reference evidence="5" key="1">
    <citation type="submission" date="2018-09" db="EMBL/GenBank/DDBJ databases">
        <title>Paracoccus onubensis nov. sp. a moderate halophilic bacterium isolated from Gruta de las Maravillas (Aracena, Spain).</title>
        <authorList>
            <person name="Jurado V."/>
            <person name="Gutierrez-Patricio S."/>
            <person name="Gonzalez-Pimentel J.L."/>
            <person name="Miller A.Z."/>
            <person name="Laiz L."/>
            <person name="Saiz-Jimenez C."/>
        </authorList>
    </citation>
    <scope>NUCLEOTIDE SEQUENCE [LARGE SCALE GENOMIC DNA]</scope>
    <source>
        <strain evidence="5">DSM 26381</strain>
    </source>
</reference>
<dbReference type="InterPro" id="IPR027417">
    <property type="entry name" value="P-loop_NTPase"/>
</dbReference>
<dbReference type="AlphaFoldDB" id="A0A419A3F1"/>
<dbReference type="PANTHER" id="PTHR24220">
    <property type="entry name" value="IMPORT ATP-BINDING PROTEIN"/>
    <property type="match status" value="1"/>
</dbReference>
<comment type="caution">
    <text evidence="4">The sequence shown here is derived from an EMBL/GenBank/DDBJ whole genome shotgun (WGS) entry which is preliminary data.</text>
</comment>
<dbReference type="OrthoDB" id="9787227at2"/>
<accession>A0A419A3F1</accession>
<feature type="domain" description="ABC transporter" evidence="3">
    <location>
        <begin position="6"/>
        <end position="225"/>
    </location>
</feature>
<dbReference type="Gene3D" id="3.40.50.300">
    <property type="entry name" value="P-loop containing nucleotide triphosphate hydrolases"/>
    <property type="match status" value="1"/>
</dbReference>
<dbReference type="PANTHER" id="PTHR24220:SF86">
    <property type="entry name" value="ABC TRANSPORTER ABCH.1"/>
    <property type="match status" value="1"/>
</dbReference>
<dbReference type="RefSeq" id="WP_119899859.1">
    <property type="nucleotide sequence ID" value="NZ_QNRC01000003.1"/>
</dbReference>
<evidence type="ECO:0000256" key="1">
    <source>
        <dbReference type="ARBA" id="ARBA00022741"/>
    </source>
</evidence>
<organism evidence="4 5">
    <name type="scientific">Paracoccus siganidrum</name>
    <dbReference type="NCBI Taxonomy" id="1276757"/>
    <lineage>
        <taxon>Bacteria</taxon>
        <taxon>Pseudomonadati</taxon>
        <taxon>Pseudomonadota</taxon>
        <taxon>Alphaproteobacteria</taxon>
        <taxon>Rhodobacterales</taxon>
        <taxon>Paracoccaceae</taxon>
        <taxon>Paracoccus</taxon>
    </lineage>
</organism>